<name>A0A6J4Q2T0_9ACTN</name>
<proteinExistence type="predicted"/>
<evidence type="ECO:0000313" key="2">
    <source>
        <dbReference type="EMBL" id="CAA9428737.1"/>
    </source>
</evidence>
<organism evidence="2">
    <name type="scientific">uncultured Rubrobacteraceae bacterium</name>
    <dbReference type="NCBI Taxonomy" id="349277"/>
    <lineage>
        <taxon>Bacteria</taxon>
        <taxon>Bacillati</taxon>
        <taxon>Actinomycetota</taxon>
        <taxon>Rubrobacteria</taxon>
        <taxon>Rubrobacterales</taxon>
        <taxon>Rubrobacteraceae</taxon>
        <taxon>environmental samples</taxon>
    </lineage>
</organism>
<dbReference type="AlphaFoldDB" id="A0A6J4Q2T0"/>
<accession>A0A6J4Q2T0</accession>
<protein>
    <submittedName>
        <fullName evidence="2">Uncharacterized protein</fullName>
    </submittedName>
</protein>
<feature type="region of interest" description="Disordered" evidence="1">
    <location>
        <begin position="1"/>
        <end position="28"/>
    </location>
</feature>
<reference evidence="2" key="1">
    <citation type="submission" date="2020-02" db="EMBL/GenBank/DDBJ databases">
        <authorList>
            <person name="Meier V. D."/>
        </authorList>
    </citation>
    <scope>NUCLEOTIDE SEQUENCE</scope>
    <source>
        <strain evidence="2">AVDCRST_MAG82</strain>
    </source>
</reference>
<evidence type="ECO:0000256" key="1">
    <source>
        <dbReference type="SAM" id="MobiDB-lite"/>
    </source>
</evidence>
<sequence length="39" mass="4199">MISGGHLNGPGHTAEKNSTQTMPNRPDETAVYVVCHNFS</sequence>
<dbReference type="EMBL" id="CADCVA010000274">
    <property type="protein sequence ID" value="CAA9428737.1"/>
    <property type="molecule type" value="Genomic_DNA"/>
</dbReference>
<gene>
    <name evidence="2" type="ORF">AVDCRST_MAG82-1944</name>
</gene>